<gene>
    <name evidence="1" type="ORF">ebrios_7</name>
</gene>
<dbReference type="Proteomes" id="UP000240985">
    <property type="component" value="Segment"/>
</dbReference>
<accession>A0A2P1CL05</accession>
<dbReference type="EMBL" id="MG966531">
    <property type="protein sequence ID" value="AVJ51890.1"/>
    <property type="molecule type" value="Genomic_DNA"/>
</dbReference>
<reference evidence="1 2" key="1">
    <citation type="submission" date="2018-02" db="EMBL/GenBank/DDBJ databases">
        <title>Complete Genome Sequence of Ebrios, a novel T7-like phage isolated from the Lagoon Ebrie in Abidjan.</title>
        <authorList>
            <person name="Ngazoa-Kakou S."/>
            <person name="Philippe C."/>
            <person name="Tremblay D.M."/>
            <person name="Loignon S."/>
            <person name="Koudou A."/>
            <person name="Abole A."/>
            <person name="Coulibaly D.N."/>
            <person name="Kan Kouassi S."/>
            <person name="Kouame-Sina M."/>
            <person name="Aoussi S."/>
            <person name="Dosso M."/>
            <person name="Moineau S."/>
        </authorList>
    </citation>
    <scope>NUCLEOTIDE SEQUENCE [LARGE SCALE GENOMIC DNA]</scope>
</reference>
<organism evidence="1 2">
    <name type="scientific">Escherichia phage Ebrios</name>
    <dbReference type="NCBI Taxonomy" id="2099356"/>
    <lineage>
        <taxon>Viruses</taxon>
        <taxon>Duplodnaviria</taxon>
        <taxon>Heunggongvirae</taxon>
        <taxon>Uroviricota</taxon>
        <taxon>Caudoviricetes</taxon>
        <taxon>Autographivirales</taxon>
        <taxon>Autotranscriptaviridae</taxon>
        <taxon>Studiervirinae</taxon>
        <taxon>Ebriosvirus</taxon>
        <taxon>Ebriosvirus ebrios</taxon>
        <taxon>Teseptimavirus ebrios</taxon>
    </lineage>
</organism>
<sequence length="79" mass="9089">MALDVMFFENRLNKLAAYANSIGLRLRWMNEPMTLSLRVGIFELGSQEPLAEKTFEWGASSLDVERWVATVCKDYASWN</sequence>
<evidence type="ECO:0000313" key="2">
    <source>
        <dbReference type="Proteomes" id="UP000240985"/>
    </source>
</evidence>
<protein>
    <submittedName>
        <fullName evidence="1">Uncharacterized protein</fullName>
    </submittedName>
</protein>
<name>A0A2P1CL05_9CAUD</name>
<proteinExistence type="predicted"/>
<keyword evidence="2" id="KW-1185">Reference proteome</keyword>
<evidence type="ECO:0000313" key="1">
    <source>
        <dbReference type="EMBL" id="AVJ51890.1"/>
    </source>
</evidence>